<dbReference type="OrthoDB" id="3185525at2759"/>
<dbReference type="EMBL" id="KV722480">
    <property type="protein sequence ID" value="OCH87583.1"/>
    <property type="molecule type" value="Genomic_DNA"/>
</dbReference>
<evidence type="ECO:0000259" key="2">
    <source>
        <dbReference type="Pfam" id="PF20153"/>
    </source>
</evidence>
<evidence type="ECO:0000313" key="3">
    <source>
        <dbReference type="EMBL" id="OCH87583.1"/>
    </source>
</evidence>
<feature type="transmembrane region" description="Helical" evidence="1">
    <location>
        <begin position="187"/>
        <end position="209"/>
    </location>
</feature>
<name>A0A8E2DM54_9APHY</name>
<feature type="domain" description="DUF6535" evidence="2">
    <location>
        <begin position="1"/>
        <end position="183"/>
    </location>
</feature>
<sequence length="229" mass="25007">WAVCASKLSEHQGATAEVCDREIDTLLVFAGLFSAVVSTFGAQTYSSLQPSVPDASTQLLAQVSAQLASISIALHPPSLNSSGSMCPLGGSGTPWSAILINMSFFSSLILSLAVATKGILLKQWLSHFRKIHGSDPRQCARIWHLRQQGWERFQASEMLADLPWLMQEAVLLFLAGLTGLLWTLNTFVALCGMVFIGPTIVTIIWTTLVPVKDHQCPFKSPQSWMTYNI</sequence>
<feature type="transmembrane region" description="Helical" evidence="1">
    <location>
        <begin position="95"/>
        <end position="120"/>
    </location>
</feature>
<feature type="non-terminal residue" evidence="3">
    <location>
        <position position="229"/>
    </location>
</feature>
<dbReference type="Proteomes" id="UP000250043">
    <property type="component" value="Unassembled WGS sequence"/>
</dbReference>
<keyword evidence="1" id="KW-0472">Membrane</keyword>
<dbReference type="AlphaFoldDB" id="A0A8E2DM54"/>
<reference evidence="3 4" key="1">
    <citation type="submission" date="2016-07" db="EMBL/GenBank/DDBJ databases">
        <title>Draft genome of the white-rot fungus Obba rivulosa 3A-2.</title>
        <authorList>
            <consortium name="DOE Joint Genome Institute"/>
            <person name="Miettinen O."/>
            <person name="Riley R."/>
            <person name="Acob R."/>
            <person name="Barry K."/>
            <person name="Cullen D."/>
            <person name="De Vries R."/>
            <person name="Hainaut M."/>
            <person name="Hatakka A."/>
            <person name="Henrissat B."/>
            <person name="Hilden K."/>
            <person name="Kuo R."/>
            <person name="Labutti K."/>
            <person name="Lipzen A."/>
            <person name="Makela M.R."/>
            <person name="Sandor L."/>
            <person name="Spatafora J.W."/>
            <person name="Grigoriev I.V."/>
            <person name="Hibbett D.S."/>
        </authorList>
    </citation>
    <scope>NUCLEOTIDE SEQUENCE [LARGE SCALE GENOMIC DNA]</scope>
    <source>
        <strain evidence="3 4">3A-2</strain>
    </source>
</reference>
<proteinExistence type="predicted"/>
<dbReference type="Pfam" id="PF20153">
    <property type="entry name" value="DUF6535"/>
    <property type="match status" value="1"/>
</dbReference>
<gene>
    <name evidence="3" type="ORF">OBBRIDRAFT_698329</name>
</gene>
<keyword evidence="1" id="KW-1133">Transmembrane helix</keyword>
<dbReference type="InterPro" id="IPR045338">
    <property type="entry name" value="DUF6535"/>
</dbReference>
<evidence type="ECO:0000256" key="1">
    <source>
        <dbReference type="SAM" id="Phobius"/>
    </source>
</evidence>
<keyword evidence="1" id="KW-0812">Transmembrane</keyword>
<keyword evidence="4" id="KW-1185">Reference proteome</keyword>
<feature type="non-terminal residue" evidence="3">
    <location>
        <position position="1"/>
    </location>
</feature>
<accession>A0A8E2DM54</accession>
<protein>
    <recommendedName>
        <fullName evidence="2">DUF6535 domain-containing protein</fullName>
    </recommendedName>
</protein>
<feature type="transmembrane region" description="Helical" evidence="1">
    <location>
        <begin position="26"/>
        <end position="45"/>
    </location>
</feature>
<organism evidence="3 4">
    <name type="scientific">Obba rivulosa</name>
    <dbReference type="NCBI Taxonomy" id="1052685"/>
    <lineage>
        <taxon>Eukaryota</taxon>
        <taxon>Fungi</taxon>
        <taxon>Dikarya</taxon>
        <taxon>Basidiomycota</taxon>
        <taxon>Agaricomycotina</taxon>
        <taxon>Agaricomycetes</taxon>
        <taxon>Polyporales</taxon>
        <taxon>Gelatoporiaceae</taxon>
        <taxon>Obba</taxon>
    </lineage>
</organism>
<evidence type="ECO:0000313" key="4">
    <source>
        <dbReference type="Proteomes" id="UP000250043"/>
    </source>
</evidence>